<dbReference type="EMBL" id="QJKI01000007">
    <property type="protein sequence ID" value="PXX79258.1"/>
    <property type="molecule type" value="Genomic_DNA"/>
</dbReference>
<dbReference type="SUPFAM" id="SSF46689">
    <property type="entry name" value="Homeodomain-like"/>
    <property type="match status" value="1"/>
</dbReference>
<dbReference type="Pfam" id="PF08765">
    <property type="entry name" value="Mor"/>
    <property type="match status" value="1"/>
</dbReference>
<keyword evidence="3" id="KW-1185">Reference proteome</keyword>
<name>A0A318KR37_9NEIS</name>
<dbReference type="OrthoDB" id="8896696at2"/>
<sequence length="146" mass="16413">MTPQHLTQVQHLLPASAQTLAELIGLPATLKLVSELGGRTWSFVKHQRNPREEGDALAQIVGEREAELLTHHFAGDADVHIPLCKAALRELRDREIRARFDEMTMEHHYSARQAVAELAGCYGIASRHVWRLLKQADKEPGTRPLN</sequence>
<protein>
    <submittedName>
        <fullName evidence="2">Mor transcription activator family protein</fullName>
    </submittedName>
</protein>
<feature type="domain" description="Mor transcription activator" evidence="1">
    <location>
        <begin position="55"/>
        <end position="139"/>
    </location>
</feature>
<comment type="caution">
    <text evidence="2">The sequence shown here is derived from an EMBL/GenBank/DDBJ whole genome shotgun (WGS) entry which is preliminary data.</text>
</comment>
<organism evidence="2 3">
    <name type="scientific">Rivihabitans pingtungensis</name>
    <dbReference type="NCBI Taxonomy" id="1054498"/>
    <lineage>
        <taxon>Bacteria</taxon>
        <taxon>Pseudomonadati</taxon>
        <taxon>Pseudomonadota</taxon>
        <taxon>Betaproteobacteria</taxon>
        <taxon>Neisseriales</taxon>
        <taxon>Aquaspirillaceae</taxon>
        <taxon>Rivihabitans</taxon>
    </lineage>
</organism>
<evidence type="ECO:0000313" key="2">
    <source>
        <dbReference type="EMBL" id="PXX79258.1"/>
    </source>
</evidence>
<evidence type="ECO:0000259" key="1">
    <source>
        <dbReference type="Pfam" id="PF08765"/>
    </source>
</evidence>
<dbReference type="InterPro" id="IPR014875">
    <property type="entry name" value="Mor_transcription_activator"/>
</dbReference>
<evidence type="ECO:0000313" key="3">
    <source>
        <dbReference type="Proteomes" id="UP000247555"/>
    </source>
</evidence>
<reference evidence="2 3" key="1">
    <citation type="submission" date="2018-05" db="EMBL/GenBank/DDBJ databases">
        <title>Genomic Encyclopedia of Type Strains, Phase IV (KMG-IV): sequencing the most valuable type-strain genomes for metagenomic binning, comparative biology and taxonomic classification.</title>
        <authorList>
            <person name="Goeker M."/>
        </authorList>
    </citation>
    <scope>NUCLEOTIDE SEQUENCE [LARGE SCALE GENOMIC DNA]</scope>
    <source>
        <strain evidence="2 3">DSM 29661</strain>
    </source>
</reference>
<dbReference type="Proteomes" id="UP000247555">
    <property type="component" value="Unassembled WGS sequence"/>
</dbReference>
<accession>A0A318KR37</accession>
<dbReference type="RefSeq" id="WP_110390461.1">
    <property type="nucleotide sequence ID" value="NZ_QJKI01000007.1"/>
</dbReference>
<proteinExistence type="predicted"/>
<dbReference type="AlphaFoldDB" id="A0A318KR37"/>
<dbReference type="InterPro" id="IPR009057">
    <property type="entry name" value="Homeodomain-like_sf"/>
</dbReference>
<gene>
    <name evidence="2" type="ORF">DFR34_1077</name>
</gene>